<comment type="caution">
    <text evidence="2">The sequence shown here is derived from an EMBL/GenBank/DDBJ whole genome shotgun (WGS) entry which is preliminary data.</text>
</comment>
<organism evidence="2 3">
    <name type="scientific">Muraenolepis orangiensis</name>
    <name type="common">Patagonian moray cod</name>
    <dbReference type="NCBI Taxonomy" id="630683"/>
    <lineage>
        <taxon>Eukaryota</taxon>
        <taxon>Metazoa</taxon>
        <taxon>Chordata</taxon>
        <taxon>Craniata</taxon>
        <taxon>Vertebrata</taxon>
        <taxon>Euteleostomi</taxon>
        <taxon>Actinopterygii</taxon>
        <taxon>Neopterygii</taxon>
        <taxon>Teleostei</taxon>
        <taxon>Neoteleostei</taxon>
        <taxon>Acanthomorphata</taxon>
        <taxon>Zeiogadaria</taxon>
        <taxon>Gadariae</taxon>
        <taxon>Gadiformes</taxon>
        <taxon>Muraenolepidoidei</taxon>
        <taxon>Muraenolepididae</taxon>
        <taxon>Muraenolepis</taxon>
    </lineage>
</organism>
<dbReference type="AlphaFoldDB" id="A0A9Q0IPZ8"/>
<sequence length="102" mass="11189">MHYREEEDVASKVSIQTANVAMATAGVERQAPPSNGKRARERPRDGGLHAMTPGFTICRGQTAGEAIRRRCVVNECDEVSGHDYVVAPPPETLHINIEICFN</sequence>
<protein>
    <submittedName>
        <fullName evidence="2">Uncharacterized protein</fullName>
    </submittedName>
</protein>
<feature type="region of interest" description="Disordered" evidence="1">
    <location>
        <begin position="21"/>
        <end position="53"/>
    </location>
</feature>
<dbReference type="EMBL" id="JANIIK010000039">
    <property type="protein sequence ID" value="KAJ3608877.1"/>
    <property type="molecule type" value="Genomic_DNA"/>
</dbReference>
<evidence type="ECO:0000256" key="1">
    <source>
        <dbReference type="SAM" id="MobiDB-lite"/>
    </source>
</evidence>
<evidence type="ECO:0000313" key="3">
    <source>
        <dbReference type="Proteomes" id="UP001148018"/>
    </source>
</evidence>
<proteinExistence type="predicted"/>
<gene>
    <name evidence="2" type="ORF">NHX12_023406</name>
</gene>
<reference evidence="2" key="1">
    <citation type="submission" date="2022-07" db="EMBL/GenBank/DDBJ databases">
        <title>Chromosome-level genome of Muraenolepis orangiensis.</title>
        <authorList>
            <person name="Kim J."/>
        </authorList>
    </citation>
    <scope>NUCLEOTIDE SEQUENCE</scope>
    <source>
        <strain evidence="2">KU_S4_2022</strain>
        <tissue evidence="2">Muscle</tissue>
    </source>
</reference>
<keyword evidence="3" id="KW-1185">Reference proteome</keyword>
<accession>A0A9Q0IPZ8</accession>
<dbReference type="Proteomes" id="UP001148018">
    <property type="component" value="Unassembled WGS sequence"/>
</dbReference>
<evidence type="ECO:0000313" key="2">
    <source>
        <dbReference type="EMBL" id="KAJ3608877.1"/>
    </source>
</evidence>
<name>A0A9Q0IPZ8_9TELE</name>